<name>A0A4R4Y196_9PSEU</name>
<accession>A0A4R4Y196</accession>
<dbReference type="AlphaFoldDB" id="A0A4R4Y196"/>
<organism evidence="1 2">
    <name type="scientific">Saccharopolyspora elongata</name>
    <dbReference type="NCBI Taxonomy" id="2530387"/>
    <lineage>
        <taxon>Bacteria</taxon>
        <taxon>Bacillati</taxon>
        <taxon>Actinomycetota</taxon>
        <taxon>Actinomycetes</taxon>
        <taxon>Pseudonocardiales</taxon>
        <taxon>Pseudonocardiaceae</taxon>
        <taxon>Saccharopolyspora</taxon>
    </lineage>
</organism>
<sequence length="413" mass="44960">MFPLWVNGPINAGSQHRITRDGFRTVLVMVPHLVAGTRLMDLLPLIESDHRVQTVFTVPETLATWHGTADFLRAQGGLVIPWQQALQYEFDLVLDASRSDTPAARGPMLVTPHGAGALKSRLRPRKGGQTALPTHGLVRENLISQGAVVPAALVLAHTDELEVLRSSCPEALPAAVVAGDICLDRMWASARNRLRYRRALGVDDGRWLVVVSSTWSTESLFGQVPGLFQQLLDELPSERYVVAAVLHPNIWTVHGRRQVRAWLSSCTERGMLVMPPEEGWRAAMIAADVLIGDHGSTTQYGAALGAPILLGSFPEANIRPGSPAAELARMAPRLDCNRSLRSQLEDTAARWDRARVAEVMTDRLTSHPGGASAILRRSMYELMGIPEPPCPAPIAPVPIPVPIRAALSIEVPE</sequence>
<evidence type="ECO:0000313" key="1">
    <source>
        <dbReference type="EMBL" id="TDD37184.1"/>
    </source>
</evidence>
<dbReference type="SUPFAM" id="SSF53756">
    <property type="entry name" value="UDP-Glycosyltransferase/glycogen phosphorylase"/>
    <property type="match status" value="1"/>
</dbReference>
<keyword evidence="2" id="KW-1185">Reference proteome</keyword>
<dbReference type="Proteomes" id="UP000294947">
    <property type="component" value="Unassembled WGS sequence"/>
</dbReference>
<gene>
    <name evidence="1" type="ORF">E1288_40825</name>
</gene>
<dbReference type="OrthoDB" id="3661391at2"/>
<comment type="caution">
    <text evidence="1">The sequence shown here is derived from an EMBL/GenBank/DDBJ whole genome shotgun (WGS) entry which is preliminary data.</text>
</comment>
<reference evidence="1 2" key="1">
    <citation type="submission" date="2019-03" db="EMBL/GenBank/DDBJ databases">
        <title>Draft genome sequences of novel Actinobacteria.</title>
        <authorList>
            <person name="Sahin N."/>
            <person name="Ay H."/>
            <person name="Saygin H."/>
        </authorList>
    </citation>
    <scope>NUCLEOTIDE SEQUENCE [LARGE SCALE GENOMIC DNA]</scope>
    <source>
        <strain evidence="1 2">7K502</strain>
    </source>
</reference>
<dbReference type="EMBL" id="SMKW01000099">
    <property type="protein sequence ID" value="TDD37184.1"/>
    <property type="molecule type" value="Genomic_DNA"/>
</dbReference>
<dbReference type="RefSeq" id="WP_132494035.1">
    <property type="nucleotide sequence ID" value="NZ_SMKW01000099.1"/>
</dbReference>
<protein>
    <submittedName>
        <fullName evidence="1">Uncharacterized protein</fullName>
    </submittedName>
</protein>
<proteinExistence type="predicted"/>
<evidence type="ECO:0000313" key="2">
    <source>
        <dbReference type="Proteomes" id="UP000294947"/>
    </source>
</evidence>